<keyword evidence="2" id="KW-1185">Reference proteome</keyword>
<evidence type="ECO:0000313" key="1">
    <source>
        <dbReference type="EMBL" id="TWT97163.1"/>
    </source>
</evidence>
<accession>A0A5C6AG32</accession>
<sequence>MNSSEASLTASAVQTLNAICDEFRRQLKVGLLEGGNISPMTPADVLRTAEALQRSPWLTKFQKDDSDDSA</sequence>
<comment type="caution">
    <text evidence="1">The sequence shown here is derived from an EMBL/GenBank/DDBJ whole genome shotgun (WGS) entry which is preliminary data.</text>
</comment>
<proteinExistence type="predicted"/>
<gene>
    <name evidence="1" type="ORF">Pla100_23120</name>
</gene>
<name>A0A5C6AG32_9BACT</name>
<evidence type="ECO:0000313" key="2">
    <source>
        <dbReference type="Proteomes" id="UP000316213"/>
    </source>
</evidence>
<dbReference type="AlphaFoldDB" id="A0A5C6AG32"/>
<protein>
    <submittedName>
        <fullName evidence="1">Uncharacterized protein</fullName>
    </submittedName>
</protein>
<organism evidence="1 2">
    <name type="scientific">Neorhodopirellula pilleata</name>
    <dbReference type="NCBI Taxonomy" id="2714738"/>
    <lineage>
        <taxon>Bacteria</taxon>
        <taxon>Pseudomonadati</taxon>
        <taxon>Planctomycetota</taxon>
        <taxon>Planctomycetia</taxon>
        <taxon>Pirellulales</taxon>
        <taxon>Pirellulaceae</taxon>
        <taxon>Neorhodopirellula</taxon>
    </lineage>
</organism>
<dbReference type="Proteomes" id="UP000316213">
    <property type="component" value="Unassembled WGS sequence"/>
</dbReference>
<reference evidence="1 2" key="1">
    <citation type="submission" date="2019-02" db="EMBL/GenBank/DDBJ databases">
        <title>Deep-cultivation of Planctomycetes and their phenomic and genomic characterization uncovers novel biology.</title>
        <authorList>
            <person name="Wiegand S."/>
            <person name="Jogler M."/>
            <person name="Boedeker C."/>
            <person name="Pinto D."/>
            <person name="Vollmers J."/>
            <person name="Rivas-Marin E."/>
            <person name="Kohn T."/>
            <person name="Peeters S.H."/>
            <person name="Heuer A."/>
            <person name="Rast P."/>
            <person name="Oberbeckmann S."/>
            <person name="Bunk B."/>
            <person name="Jeske O."/>
            <person name="Meyerdierks A."/>
            <person name="Storesund J.E."/>
            <person name="Kallscheuer N."/>
            <person name="Luecker S."/>
            <person name="Lage O.M."/>
            <person name="Pohl T."/>
            <person name="Merkel B.J."/>
            <person name="Hornburger P."/>
            <person name="Mueller R.-W."/>
            <person name="Bruemmer F."/>
            <person name="Labrenz M."/>
            <person name="Spormann A.M."/>
            <person name="Op Den Camp H."/>
            <person name="Overmann J."/>
            <person name="Amann R."/>
            <person name="Jetten M.S.M."/>
            <person name="Mascher T."/>
            <person name="Medema M.H."/>
            <person name="Devos D.P."/>
            <person name="Kaster A.-K."/>
            <person name="Ovreas L."/>
            <person name="Rohde M."/>
            <person name="Galperin M.Y."/>
            <person name="Jogler C."/>
        </authorList>
    </citation>
    <scope>NUCLEOTIDE SEQUENCE [LARGE SCALE GENOMIC DNA]</scope>
    <source>
        <strain evidence="1 2">Pla100</strain>
    </source>
</reference>
<dbReference type="EMBL" id="SJPM01000004">
    <property type="protein sequence ID" value="TWT97163.1"/>
    <property type="molecule type" value="Genomic_DNA"/>
</dbReference>